<evidence type="ECO:0000313" key="1">
    <source>
        <dbReference type="EMBL" id="MBB3022453.1"/>
    </source>
</evidence>
<comment type="caution">
    <text evidence="1">The sequence shown here is derived from an EMBL/GenBank/DDBJ whole genome shotgun (WGS) entry which is preliminary data.</text>
</comment>
<proteinExistence type="predicted"/>
<dbReference type="Pfam" id="PF18963">
    <property type="entry name" value="DUF5703"/>
    <property type="match status" value="1"/>
</dbReference>
<dbReference type="InterPro" id="IPR043758">
    <property type="entry name" value="DUF5703"/>
</dbReference>
<keyword evidence="2" id="KW-1185">Reference proteome</keyword>
<reference evidence="1 2" key="1">
    <citation type="submission" date="2020-08" db="EMBL/GenBank/DDBJ databases">
        <title>Sequencing the genomes of 1000 actinobacteria strains.</title>
        <authorList>
            <person name="Klenk H.-P."/>
        </authorList>
    </citation>
    <scope>NUCLEOTIDE SEQUENCE [LARGE SCALE GENOMIC DNA]</scope>
    <source>
        <strain evidence="1 2">DSM 23040</strain>
    </source>
</reference>
<protein>
    <submittedName>
        <fullName evidence="1">Uncharacterized protein</fullName>
    </submittedName>
</protein>
<evidence type="ECO:0000313" key="2">
    <source>
        <dbReference type="Proteomes" id="UP000568050"/>
    </source>
</evidence>
<name>A0A839QPM7_9MICO</name>
<gene>
    <name evidence="1" type="ORF">FHX50_000701</name>
</gene>
<organism evidence="1 2">
    <name type="scientific">Helcobacillus massiliensis</name>
    <dbReference type="NCBI Taxonomy" id="521392"/>
    <lineage>
        <taxon>Bacteria</taxon>
        <taxon>Bacillati</taxon>
        <taxon>Actinomycetota</taxon>
        <taxon>Actinomycetes</taxon>
        <taxon>Micrococcales</taxon>
        <taxon>Dermabacteraceae</taxon>
        <taxon>Helcobacillus</taxon>
    </lineage>
</organism>
<dbReference type="Proteomes" id="UP000568050">
    <property type="component" value="Unassembled WGS sequence"/>
</dbReference>
<sequence length="113" mass="12675">MTRIVNRQTESMLPPTWSRRRIPGIEGASVSTIPSAGGRRRGEMEFQVVTVPRGFTLGEVRQALQDEAEYGRWELARTQLLIGGGKRVFLRRRIIRVPSAQDQLSPFGPNSAL</sequence>
<accession>A0A839QPM7</accession>
<dbReference type="RefSeq" id="WP_221187094.1">
    <property type="nucleotide sequence ID" value="NZ_CBCSFZ010000032.1"/>
</dbReference>
<dbReference type="EMBL" id="JACHWP010000001">
    <property type="protein sequence ID" value="MBB3022453.1"/>
    <property type="molecule type" value="Genomic_DNA"/>
</dbReference>
<dbReference type="AlphaFoldDB" id="A0A839QPM7"/>